<evidence type="ECO:0000256" key="7">
    <source>
        <dbReference type="PIRSR" id="PIRSR031051-2"/>
    </source>
</evidence>
<accession>A7RHV1</accession>
<dbReference type="Gene3D" id="3.40.50.1000">
    <property type="entry name" value="HAD superfamily/HAD-like"/>
    <property type="match status" value="1"/>
</dbReference>
<dbReference type="InterPro" id="IPR023214">
    <property type="entry name" value="HAD_sf"/>
</dbReference>
<dbReference type="STRING" id="45351.A7RHV1"/>
<dbReference type="InterPro" id="IPR016965">
    <property type="entry name" value="Pase_PHOSPHO-typ"/>
</dbReference>
<feature type="binding site" evidence="7">
    <location>
        <position position="102"/>
    </location>
    <ligand>
        <name>substrate</name>
    </ligand>
</feature>
<sequence length="246" mass="28114">MSKWNIGKHLAVFDFDHTLVDGNTDTWITKLYPKTMELIRRCRKDGWCWTDIMDSAFQLLHANGFTQADFNKCFESLQFMEGMKETCIFLKEVGVQCIIISDSNTYFIEHLLLRDKLDSCFTDVFTNPAWWGQKGCLHVEHYHNHTCRMCPKNLCKMQALKTFINKQLAKGDGPFDSIVYLGDGSGDYCPSVGLEKGDYVFAREGYTLLKKLNEASPGVAAEVVPWNSGIEVLDFLQTLWACDNTM</sequence>
<dbReference type="OMA" id="HNLADCF"/>
<dbReference type="PANTHER" id="PTHR20889">
    <property type="entry name" value="PHOSPHATASE, ORPHAN 1, 2"/>
    <property type="match status" value="1"/>
</dbReference>
<dbReference type="PIRSF" id="PIRSF031051">
    <property type="entry name" value="PyrdxlP_Pase_PHOSPHO2"/>
    <property type="match status" value="1"/>
</dbReference>
<evidence type="ECO:0000313" key="9">
    <source>
        <dbReference type="EMBL" id="EDO48917.1"/>
    </source>
</evidence>
<dbReference type="GO" id="GO:0046872">
    <property type="term" value="F:metal ion binding"/>
    <property type="evidence" value="ECO:0007669"/>
    <property type="project" value="UniProtKB-KW"/>
</dbReference>
<feature type="binding site" evidence="7">
    <location>
        <position position="25"/>
    </location>
    <ligand>
        <name>substrate</name>
    </ligand>
</feature>
<evidence type="ECO:0000256" key="4">
    <source>
        <dbReference type="ARBA" id="ARBA00022801"/>
    </source>
</evidence>
<dbReference type="NCBIfam" id="TIGR01488">
    <property type="entry name" value="HAD-SF-IB"/>
    <property type="match status" value="1"/>
</dbReference>
<dbReference type="AlphaFoldDB" id="A7RHV1"/>
<feature type="active site" description="Nucleophile" evidence="6">
    <location>
        <position position="14"/>
    </location>
</feature>
<dbReference type="SUPFAM" id="SSF56784">
    <property type="entry name" value="HAD-like"/>
    <property type="match status" value="1"/>
</dbReference>
<evidence type="ECO:0000256" key="6">
    <source>
        <dbReference type="PIRSR" id="PIRSR031051-1"/>
    </source>
</evidence>
<feature type="active site" description="Proton donor" evidence="6">
    <location>
        <position position="16"/>
    </location>
</feature>
<dbReference type="eggNOG" id="KOG3120">
    <property type="taxonomic scope" value="Eukaryota"/>
</dbReference>
<protein>
    <submittedName>
        <fullName evidence="9">Uncharacterized protein</fullName>
    </submittedName>
</protein>
<evidence type="ECO:0000256" key="8">
    <source>
        <dbReference type="PIRSR" id="PIRSR031051-3"/>
    </source>
</evidence>
<dbReference type="GO" id="GO:0016791">
    <property type="term" value="F:phosphatase activity"/>
    <property type="evidence" value="ECO:0000318"/>
    <property type="project" value="GO_Central"/>
</dbReference>
<name>A7RHV1_NEMVE</name>
<dbReference type="InterPro" id="IPR036412">
    <property type="entry name" value="HAD-like_sf"/>
</dbReference>
<proteinExistence type="inferred from homology"/>
<organism evidence="9 10">
    <name type="scientific">Nematostella vectensis</name>
    <name type="common">Starlet sea anemone</name>
    <dbReference type="NCBI Taxonomy" id="45351"/>
    <lineage>
        <taxon>Eukaryota</taxon>
        <taxon>Metazoa</taxon>
        <taxon>Cnidaria</taxon>
        <taxon>Anthozoa</taxon>
        <taxon>Hexacorallia</taxon>
        <taxon>Actiniaria</taxon>
        <taxon>Edwardsiidae</taxon>
        <taxon>Nematostella</taxon>
    </lineage>
</organism>
<evidence type="ECO:0000313" key="10">
    <source>
        <dbReference type="Proteomes" id="UP000001593"/>
    </source>
</evidence>
<keyword evidence="4" id="KW-0378">Hydrolase</keyword>
<feature type="binding site" evidence="8">
    <location>
        <position position="183"/>
    </location>
    <ligand>
        <name>Mg(2+)</name>
        <dbReference type="ChEBI" id="CHEBI:18420"/>
    </ligand>
</feature>
<dbReference type="PhylomeDB" id="A7RHV1"/>
<comment type="similarity">
    <text evidence="2">Belongs to the HAD-like hydrolase superfamily. PHOSPHO family.</text>
</comment>
<evidence type="ECO:0000256" key="2">
    <source>
        <dbReference type="ARBA" id="ARBA00008541"/>
    </source>
</evidence>
<dbReference type="FunCoup" id="A7RHV1">
    <property type="interactions" value="92"/>
</dbReference>
<reference evidence="9 10" key="1">
    <citation type="journal article" date="2007" name="Science">
        <title>Sea anemone genome reveals ancestral eumetazoan gene repertoire and genomic organization.</title>
        <authorList>
            <person name="Putnam N.H."/>
            <person name="Srivastava M."/>
            <person name="Hellsten U."/>
            <person name="Dirks B."/>
            <person name="Chapman J."/>
            <person name="Salamov A."/>
            <person name="Terry A."/>
            <person name="Shapiro H."/>
            <person name="Lindquist E."/>
            <person name="Kapitonov V.V."/>
            <person name="Jurka J."/>
            <person name="Genikhovich G."/>
            <person name="Grigoriev I.V."/>
            <person name="Lucas S.M."/>
            <person name="Steele R.E."/>
            <person name="Finnerty J.R."/>
            <person name="Technau U."/>
            <person name="Martindale M.Q."/>
            <person name="Rokhsar D.S."/>
        </authorList>
    </citation>
    <scope>NUCLEOTIDE SEQUENCE [LARGE SCALE GENOMIC DNA]</scope>
    <source>
        <strain evidence="10">CH2 X CH6</strain>
    </source>
</reference>
<dbReference type="Proteomes" id="UP000001593">
    <property type="component" value="Unassembled WGS sequence"/>
</dbReference>
<gene>
    <name evidence="9" type="ORF">NEMVEDRAFT_v1g178085</name>
</gene>
<dbReference type="EMBL" id="DS469511">
    <property type="protein sequence ID" value="EDO48917.1"/>
    <property type="molecule type" value="Genomic_DNA"/>
</dbReference>
<feature type="binding site" evidence="8">
    <location>
        <position position="16"/>
    </location>
    <ligand>
        <name>Mg(2+)</name>
        <dbReference type="ChEBI" id="CHEBI:18420"/>
    </ligand>
</feature>
<evidence type="ECO:0000256" key="5">
    <source>
        <dbReference type="ARBA" id="ARBA00022842"/>
    </source>
</evidence>
<dbReference type="PANTHER" id="PTHR20889:SF12">
    <property type="entry name" value="LP01149P"/>
    <property type="match status" value="1"/>
</dbReference>
<evidence type="ECO:0000256" key="3">
    <source>
        <dbReference type="ARBA" id="ARBA00022723"/>
    </source>
</evidence>
<evidence type="ECO:0000256" key="1">
    <source>
        <dbReference type="ARBA" id="ARBA00001946"/>
    </source>
</evidence>
<dbReference type="NCBIfam" id="TIGR01489">
    <property type="entry name" value="DKMTPPase-SF"/>
    <property type="match status" value="1"/>
</dbReference>
<dbReference type="Pfam" id="PF06888">
    <property type="entry name" value="Put_Phosphatase"/>
    <property type="match status" value="1"/>
</dbReference>
<dbReference type="InterPro" id="IPR006384">
    <property type="entry name" value="HAD_hydro_PyrdxlP_Pase-like"/>
</dbReference>
<keyword evidence="10" id="KW-1185">Reference proteome</keyword>
<keyword evidence="5 8" id="KW-0460">Magnesium</keyword>
<feature type="binding site" evidence="8">
    <location>
        <position position="14"/>
    </location>
    <ligand>
        <name>Mg(2+)</name>
        <dbReference type="ChEBI" id="CHEBI:18420"/>
    </ligand>
</feature>
<dbReference type="HOGENOM" id="CLU_068983_0_1_1"/>
<keyword evidence="3 8" id="KW-0479">Metal-binding</keyword>
<comment type="cofactor">
    <cofactor evidence="1 8">
        <name>Mg(2+)</name>
        <dbReference type="ChEBI" id="CHEBI:18420"/>
    </cofactor>
</comment>
<dbReference type="OrthoDB" id="10267182at2759"/>
<dbReference type="InParanoid" id="A7RHV1"/>